<evidence type="ECO:0000256" key="3">
    <source>
        <dbReference type="ARBA" id="ARBA00022692"/>
    </source>
</evidence>
<comment type="similarity">
    <text evidence="2 6">Belongs to the mitochondrial carrier (TC 2.A.29) family.</text>
</comment>
<dbReference type="PANTHER" id="PTHR46314">
    <property type="entry name" value="SOLUTE CARRIER FAMILY 25 MEMBER 44"/>
    <property type="match status" value="1"/>
</dbReference>
<evidence type="ECO:0000256" key="2">
    <source>
        <dbReference type="ARBA" id="ARBA00006375"/>
    </source>
</evidence>
<dbReference type="Proteomes" id="UP000009022">
    <property type="component" value="Unassembled WGS sequence"/>
</dbReference>
<dbReference type="PhylomeDB" id="B3RU16"/>
<feature type="transmembrane region" description="Helical" evidence="7">
    <location>
        <begin position="224"/>
        <end position="242"/>
    </location>
</feature>
<dbReference type="Gene3D" id="1.50.40.10">
    <property type="entry name" value="Mitochondrial carrier domain"/>
    <property type="match status" value="1"/>
</dbReference>
<feature type="repeat" description="Solcar" evidence="5">
    <location>
        <begin position="222"/>
        <end position="304"/>
    </location>
</feature>
<dbReference type="CTD" id="6752511"/>
<evidence type="ECO:0000313" key="9">
    <source>
        <dbReference type="Proteomes" id="UP000009022"/>
    </source>
</evidence>
<dbReference type="OrthoDB" id="250329at2759"/>
<feature type="transmembrane region" description="Helical" evidence="7">
    <location>
        <begin position="185"/>
        <end position="204"/>
    </location>
</feature>
<dbReference type="Pfam" id="PF00153">
    <property type="entry name" value="Mito_carr"/>
    <property type="match status" value="3"/>
</dbReference>
<dbReference type="InterPro" id="IPR018108">
    <property type="entry name" value="MCP_transmembrane"/>
</dbReference>
<dbReference type="InterPro" id="IPR042164">
    <property type="entry name" value="SLC25A44"/>
</dbReference>
<feature type="repeat" description="Solcar" evidence="5">
    <location>
        <begin position="14"/>
        <end position="98"/>
    </location>
</feature>
<dbReference type="GO" id="GO:0005739">
    <property type="term" value="C:mitochondrion"/>
    <property type="evidence" value="ECO:0000318"/>
    <property type="project" value="GO_Central"/>
</dbReference>
<evidence type="ECO:0000256" key="4">
    <source>
        <dbReference type="ARBA" id="ARBA00023136"/>
    </source>
</evidence>
<dbReference type="GO" id="GO:0016020">
    <property type="term" value="C:membrane"/>
    <property type="evidence" value="ECO:0007669"/>
    <property type="project" value="UniProtKB-SubCell"/>
</dbReference>
<protein>
    <recommendedName>
        <fullName evidence="10">Solute carrier family 25 member 44</fullName>
    </recommendedName>
</protein>
<keyword evidence="6" id="KW-0813">Transport</keyword>
<feature type="repeat" description="Solcar" evidence="5">
    <location>
        <begin position="105"/>
        <end position="212"/>
    </location>
</feature>
<dbReference type="GO" id="GO:0015803">
    <property type="term" value="P:branched-chain amino acid transport"/>
    <property type="evidence" value="ECO:0000318"/>
    <property type="project" value="GO_Central"/>
</dbReference>
<proteinExistence type="inferred from homology"/>
<evidence type="ECO:0000313" key="8">
    <source>
        <dbReference type="EMBL" id="EDV25724.1"/>
    </source>
</evidence>
<dbReference type="GeneID" id="6752511"/>
<dbReference type="HOGENOM" id="CLU_015166_3_3_1"/>
<evidence type="ECO:0000256" key="6">
    <source>
        <dbReference type="RuleBase" id="RU000488"/>
    </source>
</evidence>
<name>B3RU16_TRIAD</name>
<dbReference type="GO" id="GO:0009083">
    <property type="term" value="P:branched-chain amino acid catabolic process"/>
    <property type="evidence" value="ECO:0007669"/>
    <property type="project" value="InterPro"/>
</dbReference>
<evidence type="ECO:0000256" key="5">
    <source>
        <dbReference type="PROSITE-ProRule" id="PRU00282"/>
    </source>
</evidence>
<comment type="subcellular location">
    <subcellularLocation>
        <location evidence="1">Membrane</location>
        <topology evidence="1">Multi-pass membrane protein</topology>
    </subcellularLocation>
</comment>
<accession>B3RU16</accession>
<keyword evidence="9" id="KW-1185">Reference proteome</keyword>
<keyword evidence="4 5" id="KW-0472">Membrane</keyword>
<dbReference type="eggNOG" id="KOG0765">
    <property type="taxonomic scope" value="Eukaryota"/>
</dbReference>
<dbReference type="PROSITE" id="PS50920">
    <property type="entry name" value="SOLCAR"/>
    <property type="match status" value="3"/>
</dbReference>
<dbReference type="AlphaFoldDB" id="B3RU16"/>
<dbReference type="PANTHER" id="PTHR46314:SF2">
    <property type="entry name" value="SOLUTE CARRIER FAMILY 25 MEMBER 44"/>
    <property type="match status" value="1"/>
</dbReference>
<dbReference type="InParanoid" id="B3RU16"/>
<dbReference type="InterPro" id="IPR023395">
    <property type="entry name" value="MCP_dom_sf"/>
</dbReference>
<evidence type="ECO:0008006" key="10">
    <source>
        <dbReference type="Google" id="ProtNLM"/>
    </source>
</evidence>
<keyword evidence="7" id="KW-1133">Transmembrane helix</keyword>
<evidence type="ECO:0000256" key="7">
    <source>
        <dbReference type="SAM" id="Phobius"/>
    </source>
</evidence>
<dbReference type="RefSeq" id="XP_002111757.1">
    <property type="nucleotide sequence ID" value="XM_002111721.1"/>
</dbReference>
<sequence>MSEKIESLGWDDLDKFKYYTIGPSIYFGIRFTLYPANLIKTRLQVQRGTGIYTGTFDAFKKILRYEGLRGLYKGFLVNSVSLGIGQIYITAYEIVRQKLQSNYVSEATRGFVAGGAASVIAQSFGVPIDIVSQKLMVQGQQAPENTRLIVHSPSEILQQQHHHALKSAKTIANEIWKAYGIRGFYRGYLISILTFGPSSAIWWGSYAAYNNLLSKFIPPNTPHLVAQATAGATAGITSAVLINPVDVIRTRMQVLDTKSIIATTKTLIQEEGLAGFTKGMSARVISMAPSSIIIIISYETIKNLSAKKK</sequence>
<dbReference type="OMA" id="VSCVYYV"/>
<reference evidence="8 9" key="1">
    <citation type="journal article" date="2008" name="Nature">
        <title>The Trichoplax genome and the nature of placozoans.</title>
        <authorList>
            <person name="Srivastava M."/>
            <person name="Begovic E."/>
            <person name="Chapman J."/>
            <person name="Putnam N.H."/>
            <person name="Hellsten U."/>
            <person name="Kawashima T."/>
            <person name="Kuo A."/>
            <person name="Mitros T."/>
            <person name="Salamov A."/>
            <person name="Carpenter M.L."/>
            <person name="Signorovitch A.Y."/>
            <person name="Moreno M.A."/>
            <person name="Kamm K."/>
            <person name="Grimwood J."/>
            <person name="Schmutz J."/>
            <person name="Shapiro H."/>
            <person name="Grigoriev I.V."/>
            <person name="Buss L.W."/>
            <person name="Schierwater B."/>
            <person name="Dellaporta S.L."/>
            <person name="Rokhsar D.S."/>
        </authorList>
    </citation>
    <scope>NUCLEOTIDE SEQUENCE [LARGE SCALE GENOMIC DNA]</scope>
    <source>
        <strain evidence="8 9">Grell-BS-1999</strain>
    </source>
</reference>
<evidence type="ECO:0000256" key="1">
    <source>
        <dbReference type="ARBA" id="ARBA00004141"/>
    </source>
</evidence>
<dbReference type="SUPFAM" id="SSF103506">
    <property type="entry name" value="Mitochondrial carrier"/>
    <property type="match status" value="1"/>
</dbReference>
<dbReference type="EMBL" id="DS985244">
    <property type="protein sequence ID" value="EDV25724.1"/>
    <property type="molecule type" value="Genomic_DNA"/>
</dbReference>
<dbReference type="KEGG" id="tad:TRIADDRAFT_23904"/>
<gene>
    <name evidence="8" type="ORF">TRIADDRAFT_23904</name>
</gene>
<keyword evidence="3 5" id="KW-0812">Transmembrane</keyword>
<dbReference type="GO" id="GO:0015658">
    <property type="term" value="F:branched-chain amino acid transmembrane transporter activity"/>
    <property type="evidence" value="ECO:0000318"/>
    <property type="project" value="GO_Central"/>
</dbReference>
<organism evidence="8 9">
    <name type="scientific">Trichoplax adhaerens</name>
    <name type="common">Trichoplax reptans</name>
    <dbReference type="NCBI Taxonomy" id="10228"/>
    <lineage>
        <taxon>Eukaryota</taxon>
        <taxon>Metazoa</taxon>
        <taxon>Placozoa</taxon>
        <taxon>Uniplacotomia</taxon>
        <taxon>Trichoplacea</taxon>
        <taxon>Trichoplacidae</taxon>
        <taxon>Trichoplax</taxon>
    </lineage>
</organism>